<keyword evidence="2" id="KW-1133">Transmembrane helix</keyword>
<evidence type="ECO:0000313" key="4">
    <source>
        <dbReference type="Proteomes" id="UP000266673"/>
    </source>
</evidence>
<comment type="caution">
    <text evidence="3">The sequence shown here is derived from an EMBL/GenBank/DDBJ whole genome shotgun (WGS) entry which is preliminary data.</text>
</comment>
<organism evidence="3 4">
    <name type="scientific">Gigaspora rosea</name>
    <dbReference type="NCBI Taxonomy" id="44941"/>
    <lineage>
        <taxon>Eukaryota</taxon>
        <taxon>Fungi</taxon>
        <taxon>Fungi incertae sedis</taxon>
        <taxon>Mucoromycota</taxon>
        <taxon>Glomeromycotina</taxon>
        <taxon>Glomeromycetes</taxon>
        <taxon>Diversisporales</taxon>
        <taxon>Gigasporaceae</taxon>
        <taxon>Gigaspora</taxon>
    </lineage>
</organism>
<reference evidence="3 4" key="1">
    <citation type="submission" date="2018-06" db="EMBL/GenBank/DDBJ databases">
        <title>Comparative genomics reveals the genomic features of Rhizophagus irregularis, R. cerebriforme, R. diaphanum and Gigaspora rosea, and their symbiotic lifestyle signature.</title>
        <authorList>
            <person name="Morin E."/>
            <person name="San Clemente H."/>
            <person name="Chen E.C.H."/>
            <person name="De La Providencia I."/>
            <person name="Hainaut M."/>
            <person name="Kuo A."/>
            <person name="Kohler A."/>
            <person name="Murat C."/>
            <person name="Tang N."/>
            <person name="Roy S."/>
            <person name="Loubradou J."/>
            <person name="Henrissat B."/>
            <person name="Grigoriev I.V."/>
            <person name="Corradi N."/>
            <person name="Roux C."/>
            <person name="Martin F.M."/>
        </authorList>
    </citation>
    <scope>NUCLEOTIDE SEQUENCE [LARGE SCALE GENOMIC DNA]</scope>
    <source>
        <strain evidence="3 4">DAOM 194757</strain>
    </source>
</reference>
<evidence type="ECO:0000256" key="1">
    <source>
        <dbReference type="SAM" id="MobiDB-lite"/>
    </source>
</evidence>
<name>A0A397W5K1_9GLOM</name>
<feature type="region of interest" description="Disordered" evidence="1">
    <location>
        <begin position="117"/>
        <end position="158"/>
    </location>
</feature>
<proteinExistence type="predicted"/>
<keyword evidence="2" id="KW-0812">Transmembrane</keyword>
<evidence type="ECO:0000313" key="3">
    <source>
        <dbReference type="EMBL" id="RIB28599.1"/>
    </source>
</evidence>
<keyword evidence="2" id="KW-0472">Membrane</keyword>
<dbReference type="EMBL" id="QKWP01000061">
    <property type="protein sequence ID" value="RIB28599.1"/>
    <property type="molecule type" value="Genomic_DNA"/>
</dbReference>
<sequence length="158" mass="18122">MDSTNSTNSTNSISTTNHTSVNSNIINYTSVNSTTFNTTLYDLNIRLIQICNSQYTKYQNVILWLSGINLLIEDIPQLVIQILYKTNTYGFDIIPFMSLILCSIIIVVGKHKTRESVCKEDKEVSRKDSKKEKKKDSEKRHSSDTMDDVDEWGVPRYI</sequence>
<accession>A0A397W5K1</accession>
<gene>
    <name evidence="3" type="ORF">C2G38_2137270</name>
</gene>
<keyword evidence="4" id="KW-1185">Reference proteome</keyword>
<dbReference type="Proteomes" id="UP000266673">
    <property type="component" value="Unassembled WGS sequence"/>
</dbReference>
<feature type="transmembrane region" description="Helical" evidence="2">
    <location>
        <begin position="89"/>
        <end position="109"/>
    </location>
</feature>
<protein>
    <submittedName>
        <fullName evidence="3">Uncharacterized protein</fullName>
    </submittedName>
</protein>
<feature type="transmembrane region" description="Helical" evidence="2">
    <location>
        <begin position="61"/>
        <end position="83"/>
    </location>
</feature>
<dbReference type="OrthoDB" id="2364758at2759"/>
<dbReference type="AlphaFoldDB" id="A0A397W5K1"/>
<evidence type="ECO:0000256" key="2">
    <source>
        <dbReference type="SAM" id="Phobius"/>
    </source>
</evidence>
<feature type="compositionally biased region" description="Basic and acidic residues" evidence="1">
    <location>
        <begin position="117"/>
        <end position="144"/>
    </location>
</feature>